<dbReference type="PROSITE" id="PS51257">
    <property type="entry name" value="PROKAR_LIPOPROTEIN"/>
    <property type="match status" value="1"/>
</dbReference>
<proteinExistence type="inferred from homology"/>
<dbReference type="PANTHER" id="PTHR35936">
    <property type="entry name" value="MEMBRANE-BOUND LYTIC MUREIN TRANSGLYCOSYLASE F"/>
    <property type="match status" value="1"/>
</dbReference>
<evidence type="ECO:0000256" key="5">
    <source>
        <dbReference type="SAM" id="SignalP"/>
    </source>
</evidence>
<dbReference type="InterPro" id="IPR001638">
    <property type="entry name" value="Solute-binding_3/MltF_N"/>
</dbReference>
<dbReference type="CDD" id="cd00994">
    <property type="entry name" value="PBP2_GlnH"/>
    <property type="match status" value="1"/>
</dbReference>
<accession>A0A927CBY2</accession>
<evidence type="ECO:0000313" key="9">
    <source>
        <dbReference type="Proteomes" id="UP000639396"/>
    </source>
</evidence>
<dbReference type="SMART" id="SM00079">
    <property type="entry name" value="PBPe"/>
    <property type="match status" value="1"/>
</dbReference>
<comment type="similarity">
    <text evidence="2 4">Belongs to the bacterial solute-binding protein 3 family.</text>
</comment>
<dbReference type="PANTHER" id="PTHR35936:SF38">
    <property type="entry name" value="GLUTAMINE-BINDING PERIPLASMIC PROTEIN"/>
    <property type="match status" value="1"/>
</dbReference>
<dbReference type="SMART" id="SM00062">
    <property type="entry name" value="PBPb"/>
    <property type="match status" value="1"/>
</dbReference>
<feature type="chain" id="PRO_5039258034" evidence="5">
    <location>
        <begin position="31"/>
        <end position="278"/>
    </location>
</feature>
<evidence type="ECO:0000256" key="2">
    <source>
        <dbReference type="ARBA" id="ARBA00010333"/>
    </source>
</evidence>
<dbReference type="AlphaFoldDB" id="A0A927CBY2"/>
<gene>
    <name evidence="8" type="primary">glnH</name>
    <name evidence="8" type="ORF">IDH45_22955</name>
</gene>
<evidence type="ECO:0000313" key="8">
    <source>
        <dbReference type="EMBL" id="MBD2864840.1"/>
    </source>
</evidence>
<reference evidence="8" key="1">
    <citation type="submission" date="2020-09" db="EMBL/GenBank/DDBJ databases">
        <title>A novel bacterium of genus Paenibacillus, isolated from South China Sea.</title>
        <authorList>
            <person name="Huang H."/>
            <person name="Mo K."/>
            <person name="Hu Y."/>
        </authorList>
    </citation>
    <scope>NUCLEOTIDE SEQUENCE</scope>
    <source>
        <strain evidence="8">IB182363</strain>
    </source>
</reference>
<dbReference type="GO" id="GO:0015276">
    <property type="term" value="F:ligand-gated monoatomic ion channel activity"/>
    <property type="evidence" value="ECO:0007669"/>
    <property type="project" value="InterPro"/>
</dbReference>
<dbReference type="InterPro" id="IPR001320">
    <property type="entry name" value="Iontro_rcpt_C"/>
</dbReference>
<dbReference type="InterPro" id="IPR044132">
    <property type="entry name" value="PBP2_GlnH"/>
</dbReference>
<comment type="subcellular location">
    <subcellularLocation>
        <location evidence="1">Cell envelope</location>
    </subcellularLocation>
</comment>
<dbReference type="SUPFAM" id="SSF53850">
    <property type="entry name" value="Periplasmic binding protein-like II"/>
    <property type="match status" value="1"/>
</dbReference>
<evidence type="ECO:0000259" key="6">
    <source>
        <dbReference type="SMART" id="SM00062"/>
    </source>
</evidence>
<evidence type="ECO:0000256" key="4">
    <source>
        <dbReference type="RuleBase" id="RU003744"/>
    </source>
</evidence>
<dbReference type="RefSeq" id="WP_190930461.1">
    <property type="nucleotide sequence ID" value="NZ_JACXJA010000034.1"/>
</dbReference>
<keyword evidence="9" id="KW-1185">Reference proteome</keyword>
<dbReference type="PROSITE" id="PS01039">
    <property type="entry name" value="SBP_BACTERIAL_3"/>
    <property type="match status" value="1"/>
</dbReference>
<comment type="caution">
    <text evidence="8">The sequence shown here is derived from an EMBL/GenBank/DDBJ whole genome shotgun (WGS) entry which is preliminary data.</text>
</comment>
<dbReference type="EMBL" id="JACXJA010000034">
    <property type="protein sequence ID" value="MBD2864840.1"/>
    <property type="molecule type" value="Genomic_DNA"/>
</dbReference>
<evidence type="ECO:0000256" key="1">
    <source>
        <dbReference type="ARBA" id="ARBA00004196"/>
    </source>
</evidence>
<dbReference type="GO" id="GO:0030313">
    <property type="term" value="C:cell envelope"/>
    <property type="evidence" value="ECO:0007669"/>
    <property type="project" value="UniProtKB-SubCell"/>
</dbReference>
<organism evidence="8 9">
    <name type="scientific">Paenibacillus oceani</name>
    <dbReference type="NCBI Taxonomy" id="2772510"/>
    <lineage>
        <taxon>Bacteria</taxon>
        <taxon>Bacillati</taxon>
        <taxon>Bacillota</taxon>
        <taxon>Bacilli</taxon>
        <taxon>Bacillales</taxon>
        <taxon>Paenibacillaceae</taxon>
        <taxon>Paenibacillus</taxon>
    </lineage>
</organism>
<dbReference type="Proteomes" id="UP000639396">
    <property type="component" value="Unassembled WGS sequence"/>
</dbReference>
<feature type="domain" description="Ionotropic glutamate receptor C-terminal" evidence="7">
    <location>
        <begin position="50"/>
        <end position="270"/>
    </location>
</feature>
<keyword evidence="3 5" id="KW-0732">Signal</keyword>
<feature type="domain" description="Solute-binding protein family 3/N-terminal" evidence="6">
    <location>
        <begin position="50"/>
        <end position="271"/>
    </location>
</feature>
<name>A0A927CBY2_9BACL</name>
<evidence type="ECO:0000256" key="3">
    <source>
        <dbReference type="ARBA" id="ARBA00022729"/>
    </source>
</evidence>
<dbReference type="NCBIfam" id="NF007029">
    <property type="entry name" value="PRK09495.1"/>
    <property type="match status" value="1"/>
</dbReference>
<dbReference type="InterPro" id="IPR018313">
    <property type="entry name" value="SBP_3_CS"/>
</dbReference>
<protein>
    <submittedName>
        <fullName evidence="8">Glutamine ABC transporter substrate-binding protein GlnH</fullName>
    </submittedName>
</protein>
<feature type="signal peptide" evidence="5">
    <location>
        <begin position="1"/>
        <end position="30"/>
    </location>
</feature>
<dbReference type="GO" id="GO:0016020">
    <property type="term" value="C:membrane"/>
    <property type="evidence" value="ECO:0007669"/>
    <property type="project" value="InterPro"/>
</dbReference>
<evidence type="ECO:0000259" key="7">
    <source>
        <dbReference type="SMART" id="SM00079"/>
    </source>
</evidence>
<dbReference type="Pfam" id="PF00497">
    <property type="entry name" value="SBP_bac_3"/>
    <property type="match status" value="1"/>
</dbReference>
<sequence length="278" mass="29820">MKKRLDWSKAAVFVLLAVLLAACGAASTPAGGTSDESGGQPGAAAPEGKKLVVGTDTSFVPFEFRNEQTGKYEGFDIDLWAAIAKELKLEYELKPMDFNGLIPALQSGSIDAALAGMTIKEERKQQVDFALPYYDAGLLVLVRSGETEIKGVGDLKGKVVASKSGTTSYDYAKAIEGVKEVKPFPNIDGAYMELINKGVDAVVFDSPNILYFAKVKGAGKVKPVGELLEGQQYGIAFPKGSALVKRVDEALQTLFKNGTYETLYEKWFGQKPAKMPGS</sequence>
<dbReference type="Gene3D" id="3.40.190.10">
    <property type="entry name" value="Periplasmic binding protein-like II"/>
    <property type="match status" value="2"/>
</dbReference>